<evidence type="ECO:0000256" key="3">
    <source>
        <dbReference type="ARBA" id="ARBA00022801"/>
    </source>
</evidence>
<dbReference type="InterPro" id="IPR006047">
    <property type="entry name" value="GH13_cat_dom"/>
</dbReference>
<dbReference type="CDD" id="cd11341">
    <property type="entry name" value="AmyAc_Pullulanase_LD-like"/>
    <property type="match status" value="1"/>
</dbReference>
<comment type="similarity">
    <text evidence="1">Belongs to the glycosyl hydrolase 13 family.</text>
</comment>
<dbReference type="GO" id="GO:0030246">
    <property type="term" value="F:carbohydrate binding"/>
    <property type="evidence" value="ECO:0007669"/>
    <property type="project" value="InterPro"/>
</dbReference>
<dbReference type="PANTHER" id="PTHR43002">
    <property type="entry name" value="GLYCOGEN DEBRANCHING ENZYME"/>
    <property type="match status" value="1"/>
</dbReference>
<dbReference type="EC" id="3.2.1.41" evidence="7"/>
<evidence type="ECO:0000256" key="5">
    <source>
        <dbReference type="ARBA" id="ARBA00023295"/>
    </source>
</evidence>
<dbReference type="InterPro" id="IPR013784">
    <property type="entry name" value="Carb-bd-like_fold"/>
</dbReference>
<evidence type="ECO:0000256" key="7">
    <source>
        <dbReference type="ARBA" id="ARBA00024062"/>
    </source>
</evidence>
<dbReference type="SUPFAM" id="SSF81296">
    <property type="entry name" value="E set domains"/>
    <property type="match status" value="1"/>
</dbReference>
<dbReference type="Pfam" id="PF00128">
    <property type="entry name" value="Alpha-amylase"/>
    <property type="match status" value="1"/>
</dbReference>
<evidence type="ECO:0000313" key="11">
    <source>
        <dbReference type="EMBL" id="PAD80469.1"/>
    </source>
</evidence>
<reference evidence="11 12" key="1">
    <citation type="submission" date="2017-07" db="EMBL/GenBank/DDBJ databases">
        <title>Isolation and whole genome analysis of endospore-forming bacteria from heroin.</title>
        <authorList>
            <person name="Kalinowski J."/>
            <person name="Ahrens B."/>
            <person name="Al-Dilaimi A."/>
            <person name="Winkler A."/>
            <person name="Wibberg D."/>
            <person name="Schleenbecker U."/>
            <person name="Ruckert C."/>
            <person name="Wolfel R."/>
            <person name="Grass G."/>
        </authorList>
    </citation>
    <scope>NUCLEOTIDE SEQUENCE [LARGE SCALE GENOMIC DNA]</scope>
    <source>
        <strain evidence="11 12">7537-G1</strain>
    </source>
</reference>
<comment type="caution">
    <text evidence="11">The sequence shown here is derived from an EMBL/GenBank/DDBJ whole genome shotgun (WGS) entry which is preliminary data.</text>
</comment>
<organism evidence="11 12">
    <name type="scientific">Paenibacillus campinasensis</name>
    <dbReference type="NCBI Taxonomy" id="66347"/>
    <lineage>
        <taxon>Bacteria</taxon>
        <taxon>Bacillati</taxon>
        <taxon>Bacillota</taxon>
        <taxon>Bacilli</taxon>
        <taxon>Bacillales</taxon>
        <taxon>Paenibacillaceae</taxon>
        <taxon>Paenibacillus</taxon>
    </lineage>
</organism>
<proteinExistence type="inferred from homology"/>
<dbReference type="EMBL" id="NPBY01000002">
    <property type="protein sequence ID" value="PAD80469.1"/>
    <property type="molecule type" value="Genomic_DNA"/>
</dbReference>
<evidence type="ECO:0000256" key="6">
    <source>
        <dbReference type="ARBA" id="ARBA00023965"/>
    </source>
</evidence>
<dbReference type="Gene3D" id="2.60.40.1110">
    <property type="match status" value="1"/>
</dbReference>
<evidence type="ECO:0000313" key="12">
    <source>
        <dbReference type="Proteomes" id="UP000215596"/>
    </source>
</evidence>
<keyword evidence="3" id="KW-0378">Hydrolase</keyword>
<dbReference type="Gene3D" id="2.60.40.10">
    <property type="entry name" value="Immunoglobulins"/>
    <property type="match status" value="1"/>
</dbReference>
<dbReference type="InterPro" id="IPR014756">
    <property type="entry name" value="Ig_E-set"/>
</dbReference>
<dbReference type="InterPro" id="IPR011840">
    <property type="entry name" value="PulA_typeI"/>
</dbReference>
<keyword evidence="2" id="KW-0732">Signal</keyword>
<evidence type="ECO:0000256" key="8">
    <source>
        <dbReference type="ARBA" id="ARBA00029618"/>
    </source>
</evidence>
<dbReference type="SMART" id="SM00642">
    <property type="entry name" value="Aamy"/>
    <property type="match status" value="1"/>
</dbReference>
<dbReference type="InterPro" id="IPR017853">
    <property type="entry name" value="GH"/>
</dbReference>
<dbReference type="CDD" id="cd10315">
    <property type="entry name" value="CBM41_pullulanase"/>
    <property type="match status" value="1"/>
</dbReference>
<dbReference type="InterPro" id="IPR004193">
    <property type="entry name" value="Glyco_hydro_13_N"/>
</dbReference>
<comment type="catalytic activity">
    <reaction evidence="6">
        <text>Hydrolysis of (1-&gt;6)-alpha-D-glucosidic linkages in pullulan, amylopectin and glycogen, and in the alpha- and beta-limit dextrins of amylopectin and glycogen.</text>
        <dbReference type="EC" id="3.2.1.41"/>
    </reaction>
</comment>
<dbReference type="AlphaFoldDB" id="A0A268F533"/>
<dbReference type="SUPFAM" id="SSF51445">
    <property type="entry name" value="(Trans)glycosidases"/>
    <property type="match status" value="1"/>
</dbReference>
<dbReference type="Gene3D" id="3.20.20.80">
    <property type="entry name" value="Glycosidases"/>
    <property type="match status" value="1"/>
</dbReference>
<accession>A0A268F533</accession>
<evidence type="ECO:0000256" key="1">
    <source>
        <dbReference type="ARBA" id="ARBA00008061"/>
    </source>
</evidence>
<dbReference type="RefSeq" id="WP_095263003.1">
    <property type="nucleotide sequence ID" value="NZ_NPBY01000002.1"/>
</dbReference>
<evidence type="ECO:0000256" key="4">
    <source>
        <dbReference type="ARBA" id="ARBA00022837"/>
    </source>
</evidence>
<dbReference type="GO" id="GO:0005975">
    <property type="term" value="P:carbohydrate metabolic process"/>
    <property type="evidence" value="ECO:0007669"/>
    <property type="project" value="InterPro"/>
</dbReference>
<evidence type="ECO:0000259" key="10">
    <source>
        <dbReference type="SMART" id="SM00642"/>
    </source>
</evidence>
<dbReference type="Proteomes" id="UP000215596">
    <property type="component" value="Unassembled WGS sequence"/>
</dbReference>
<dbReference type="InterPro" id="IPR005323">
    <property type="entry name" value="CBM41_pullulanase"/>
</dbReference>
<dbReference type="Pfam" id="PF02922">
    <property type="entry name" value="CBM_48"/>
    <property type="match status" value="1"/>
</dbReference>
<gene>
    <name evidence="11" type="primary">pulA</name>
    <name evidence="11" type="ORF">CHH67_00340</name>
</gene>
<feature type="domain" description="Glycosyl hydrolase family 13 catalytic" evidence="10">
    <location>
        <begin position="142"/>
        <end position="571"/>
    </location>
</feature>
<dbReference type="GO" id="GO:0051060">
    <property type="term" value="F:pullulanase activity"/>
    <property type="evidence" value="ECO:0007669"/>
    <property type="project" value="UniProtKB-EC"/>
</dbReference>
<dbReference type="NCBIfam" id="TIGR02104">
    <property type="entry name" value="pulA_typeI"/>
    <property type="match status" value="1"/>
</dbReference>
<name>A0A268F533_9BACL</name>
<evidence type="ECO:0000256" key="2">
    <source>
        <dbReference type="ARBA" id="ARBA00022729"/>
    </source>
</evidence>
<dbReference type="InterPro" id="IPR013780">
    <property type="entry name" value="Glyco_hydro_b"/>
</dbReference>
<dbReference type="CDD" id="cd02860">
    <property type="entry name" value="E_set_Pullulanase"/>
    <property type="match status" value="1"/>
</dbReference>
<evidence type="ECO:0000256" key="9">
    <source>
        <dbReference type="ARBA" id="ARBA00031076"/>
    </source>
</evidence>
<dbReference type="Pfam" id="PF03714">
    <property type="entry name" value="PUD"/>
    <property type="match status" value="1"/>
</dbReference>
<keyword evidence="4" id="KW-0106">Calcium</keyword>
<protein>
    <recommendedName>
        <fullName evidence="7">pullulanase</fullName>
        <ecNumber evidence="7">3.2.1.41</ecNumber>
    </recommendedName>
    <alternativeName>
        <fullName evidence="8">Alpha-dextrin endo-1,6-alpha-glucosidase</fullName>
    </alternativeName>
    <alternativeName>
        <fullName evidence="9">Pullulan 6-glucanohydrolase</fullName>
    </alternativeName>
</protein>
<dbReference type="OrthoDB" id="9761875at2"/>
<sequence length="794" mass="88481">MDTIPSSVEAKLGAVYHSEETAFHVWAPTAPQVTLVLYEDAGVYNEEGKVTDHEGGMEYEMVQTPDGVWSVKVAGDLHGTYYMYRIAWEQGRYTYAVDPYARAVSANGCRGAIVDLARTNPPGWENDIKPPLLQPTDAVVYELHVRDFSVDEHSGMKYKGKYKAFTETGLRDAYGNAIGVDHLVELGITHVHLLPVFDFRTVNELADPDDRTGDIYNWGYDPQNYNVPEGSYATDPADPAVRIRELKEMVQALHKQGIRVVMDVVYNHTYTVDDGPFEPIVPGYYYRQDASGRLSNGSGVGNELATERPMVRKFIKDSLRYWAEEYHIDGFRFDLMALIDTTTLADIAEELRREVDETIMLYGEPWTGGDSPLTEQTVKGTQRGKGFAVFNDHFRHAIKGDNDGAGKGFATGADWHEGAVIEGMMGSIHDFAHEASESVNYVTVHDNLNLWDKILVSQGLAEEAGLLHMAEGELPGGGDVQGAVTAAAPYSCVDPANPLASMAVRRAVLANGIVLLSQGIPLLHAGDELLRTKYGDHNSYRSGDAINAIRWENKQRFRAVFDYYKGLITLRKQYPVFRMSARDRIEQHVEVLRSSDQLIVLRLTEPELPIELNPPGDHSGGAQMVVIINGNASDMKVELPPSPSMWGILADDRCAGAEPFAVVNGADVIVPGLSIMVLREEVTQPKTRLTRIELEYERDDQAYDGWNVWVWGTGVRDGRIDFTRLHNGKAVAVFHAAEGVSRVGCIVRYKEWEDREGEHDRYMEIPPGVQHVKWRVRSGEAGWEPEVPRPDMAS</sequence>
<keyword evidence="5" id="KW-0326">Glycosidase</keyword>
<dbReference type="Gene3D" id="2.60.40.1180">
    <property type="entry name" value="Golgi alpha-mannosidase II"/>
    <property type="match status" value="1"/>
</dbReference>
<dbReference type="InterPro" id="IPR013783">
    <property type="entry name" value="Ig-like_fold"/>
</dbReference>
<dbReference type="SUPFAM" id="SSF49452">
    <property type="entry name" value="Starch-binding domain-like"/>
    <property type="match status" value="1"/>
</dbReference>